<evidence type="ECO:0000313" key="2">
    <source>
        <dbReference type="Proteomes" id="UP001299068"/>
    </source>
</evidence>
<organism evidence="1 2">
    <name type="scientific">Clostridium sardiniense</name>
    <name type="common">Clostridium absonum</name>
    <dbReference type="NCBI Taxonomy" id="29369"/>
    <lineage>
        <taxon>Bacteria</taxon>
        <taxon>Bacillati</taxon>
        <taxon>Bacillota</taxon>
        <taxon>Clostridia</taxon>
        <taxon>Eubacteriales</taxon>
        <taxon>Clostridiaceae</taxon>
        <taxon>Clostridium</taxon>
    </lineage>
</organism>
<dbReference type="Proteomes" id="UP001299068">
    <property type="component" value="Unassembled WGS sequence"/>
</dbReference>
<comment type="caution">
    <text evidence="1">The sequence shown here is derived from an EMBL/GenBank/DDBJ whole genome shotgun (WGS) entry which is preliminary data.</text>
</comment>
<gene>
    <name evidence="1" type="ORF">K5V21_02870</name>
</gene>
<protein>
    <submittedName>
        <fullName evidence="1">Thioredoxin family protein</fullName>
    </submittedName>
</protein>
<proteinExistence type="predicted"/>
<reference evidence="1 2" key="1">
    <citation type="journal article" date="2021" name="Cell Host Microbe">
        <title>in vivo commensal control of Clostridioides difficile virulence.</title>
        <authorList>
            <person name="Girinathan B.P."/>
            <person name="Dibenedetto N."/>
            <person name="Worley J.N."/>
            <person name="Peltier J."/>
            <person name="Arrieta-Ortiz M.L."/>
            <person name="Rupa Christinal Immanuel S."/>
            <person name="Lavin R."/>
            <person name="Delaney M.L."/>
            <person name="Cummins C."/>
            <person name="Hoffmann M."/>
            <person name="Luo Y."/>
            <person name="Gonzalez-Escalona N."/>
            <person name="Allard M."/>
            <person name="Onderdonk A.B."/>
            <person name="Gerber G.K."/>
            <person name="Sonenshein A.L."/>
            <person name="Baliga N."/>
            <person name="Dupuy B."/>
            <person name="Bry L."/>
        </authorList>
    </citation>
    <scope>NUCLEOTIDE SEQUENCE [LARGE SCALE GENOMIC DNA]</scope>
    <source>
        <strain evidence="1 2">DSM 599</strain>
    </source>
</reference>
<dbReference type="SUPFAM" id="SSF52833">
    <property type="entry name" value="Thioredoxin-like"/>
    <property type="match status" value="1"/>
</dbReference>
<sequence>MNFNDGVDYNKFLEEATSDQMEMIKKQAGVSKICDYGLDKLKKIDKEIKVAVFSETRCGDAATAIPILLGLKELNKNINIKFFKTENYKEFLENNLGESRIPTILKVDDEFNIIDKYIEFPKCVKDRLANEEKEDVVREFRSGKYSEEIQKSLIQLILK</sequence>
<keyword evidence="2" id="KW-1185">Reference proteome</keyword>
<accession>A0ABS7KUA0</accession>
<evidence type="ECO:0000313" key="1">
    <source>
        <dbReference type="EMBL" id="MBY0754391.1"/>
    </source>
</evidence>
<dbReference type="RefSeq" id="WP_221858962.1">
    <property type="nucleotide sequence ID" value="NZ_JAIKTU010000002.1"/>
</dbReference>
<dbReference type="EMBL" id="JAIKTU010000002">
    <property type="protein sequence ID" value="MBY0754391.1"/>
    <property type="molecule type" value="Genomic_DNA"/>
</dbReference>
<name>A0ABS7KUA0_CLOSR</name>
<dbReference type="Pfam" id="PF14595">
    <property type="entry name" value="Thioredoxin_9"/>
    <property type="match status" value="1"/>
</dbReference>
<dbReference type="InterPro" id="IPR036249">
    <property type="entry name" value="Thioredoxin-like_sf"/>
</dbReference>
<dbReference type="Gene3D" id="3.40.30.10">
    <property type="entry name" value="Glutaredoxin"/>
    <property type="match status" value="1"/>
</dbReference>